<dbReference type="SMART" id="SM00257">
    <property type="entry name" value="LysM"/>
    <property type="match status" value="19"/>
</dbReference>
<dbReference type="GO" id="GO:0008061">
    <property type="term" value="F:chitin binding"/>
    <property type="evidence" value="ECO:0007669"/>
    <property type="project" value="UniProtKB-KW"/>
</dbReference>
<feature type="region of interest" description="Disordered" evidence="3">
    <location>
        <begin position="702"/>
        <end position="733"/>
    </location>
</feature>
<feature type="region of interest" description="Disordered" evidence="3">
    <location>
        <begin position="931"/>
        <end position="958"/>
    </location>
</feature>
<dbReference type="EMBL" id="JAEHOE010000127">
    <property type="protein sequence ID" value="KAG2485542.1"/>
    <property type="molecule type" value="Genomic_DNA"/>
</dbReference>
<feature type="compositionally biased region" description="Pro residues" evidence="3">
    <location>
        <begin position="941"/>
        <end position="952"/>
    </location>
</feature>
<feature type="domain" description="LysM" evidence="5">
    <location>
        <begin position="39"/>
        <end position="85"/>
    </location>
</feature>
<feature type="region of interest" description="Disordered" evidence="3">
    <location>
        <begin position="534"/>
        <end position="564"/>
    </location>
</feature>
<feature type="compositionally biased region" description="Pro residues" evidence="3">
    <location>
        <begin position="864"/>
        <end position="875"/>
    </location>
</feature>
<keyword evidence="2" id="KW-0843">Virulence</keyword>
<feature type="region of interest" description="Disordered" evidence="3">
    <location>
        <begin position="393"/>
        <end position="444"/>
    </location>
</feature>
<feature type="compositionally biased region" description="Pro residues" evidence="3">
    <location>
        <begin position="175"/>
        <end position="186"/>
    </location>
</feature>
<feature type="compositionally biased region" description="Low complexity" evidence="3">
    <location>
        <begin position="1493"/>
        <end position="1502"/>
    </location>
</feature>
<dbReference type="Gene3D" id="3.10.350.10">
    <property type="entry name" value="LysM domain"/>
    <property type="match status" value="20"/>
</dbReference>
<feature type="domain" description="LysM" evidence="5">
    <location>
        <begin position="1108"/>
        <end position="1154"/>
    </location>
</feature>
<feature type="signal peptide" evidence="4">
    <location>
        <begin position="1"/>
        <end position="20"/>
    </location>
</feature>
<feature type="compositionally biased region" description="Low complexity" evidence="3">
    <location>
        <begin position="931"/>
        <end position="940"/>
    </location>
</feature>
<feature type="region of interest" description="Disordered" evidence="3">
    <location>
        <begin position="1418"/>
        <end position="1444"/>
    </location>
</feature>
<feature type="compositionally biased region" description="Low complexity" evidence="3">
    <location>
        <begin position="88"/>
        <end position="115"/>
    </location>
</feature>
<keyword evidence="7" id="KW-1185">Reference proteome</keyword>
<dbReference type="Pfam" id="PF01476">
    <property type="entry name" value="LysM"/>
    <property type="match status" value="20"/>
</dbReference>
<feature type="compositionally biased region" description="Low complexity" evidence="3">
    <location>
        <begin position="611"/>
        <end position="622"/>
    </location>
</feature>
<feature type="region of interest" description="Disordered" evidence="3">
    <location>
        <begin position="1493"/>
        <end position="1526"/>
    </location>
</feature>
<dbReference type="CDD" id="cd00118">
    <property type="entry name" value="LysM"/>
    <property type="match status" value="19"/>
</dbReference>
<evidence type="ECO:0000313" key="7">
    <source>
        <dbReference type="Proteomes" id="UP000612055"/>
    </source>
</evidence>
<feature type="region of interest" description="Disordered" evidence="3">
    <location>
        <begin position="1157"/>
        <end position="1190"/>
    </location>
</feature>
<accession>A0A835XLM2</accession>
<feature type="domain" description="LysM" evidence="5">
    <location>
        <begin position="193"/>
        <end position="239"/>
    </location>
</feature>
<evidence type="ECO:0000256" key="2">
    <source>
        <dbReference type="ARBA" id="ARBA00023026"/>
    </source>
</evidence>
<proteinExistence type="predicted"/>
<feature type="domain" description="LysM" evidence="5">
    <location>
        <begin position="1372"/>
        <end position="1418"/>
    </location>
</feature>
<evidence type="ECO:0000256" key="3">
    <source>
        <dbReference type="SAM" id="MobiDB-lite"/>
    </source>
</evidence>
<keyword evidence="4" id="KW-0732">Signal</keyword>
<feature type="domain" description="LysM" evidence="5">
    <location>
        <begin position="270"/>
        <end position="316"/>
    </location>
</feature>
<comment type="caution">
    <text evidence="6">The sequence shown here is derived from an EMBL/GenBank/DDBJ whole genome shotgun (WGS) entry which is preliminary data.</text>
</comment>
<feature type="compositionally biased region" description="Pro residues" evidence="3">
    <location>
        <begin position="406"/>
        <end position="437"/>
    </location>
</feature>
<dbReference type="Proteomes" id="UP000612055">
    <property type="component" value="Unassembled WGS sequence"/>
</dbReference>
<feature type="domain" description="LysM" evidence="5">
    <location>
        <begin position="116"/>
        <end position="162"/>
    </location>
</feature>
<feature type="region of interest" description="Disordered" evidence="3">
    <location>
        <begin position="610"/>
        <end position="656"/>
    </location>
</feature>
<dbReference type="OrthoDB" id="568384at2759"/>
<feature type="domain" description="LysM" evidence="5">
    <location>
        <begin position="564"/>
        <end position="610"/>
    </location>
</feature>
<feature type="compositionally biased region" description="Pro residues" evidence="3">
    <location>
        <begin position="1013"/>
        <end position="1024"/>
    </location>
</feature>
<feature type="region of interest" description="Disordered" evidence="3">
    <location>
        <begin position="317"/>
        <end position="347"/>
    </location>
</feature>
<feature type="region of interest" description="Disordered" evidence="3">
    <location>
        <begin position="1008"/>
        <end position="1031"/>
    </location>
</feature>
<name>A0A835XLM2_9CHLO</name>
<feature type="domain" description="LysM" evidence="5">
    <location>
        <begin position="347"/>
        <end position="393"/>
    </location>
</feature>
<dbReference type="InterPro" id="IPR036779">
    <property type="entry name" value="LysM_dom_sf"/>
</dbReference>
<feature type="region of interest" description="Disordered" evidence="3">
    <location>
        <begin position="1080"/>
        <end position="1108"/>
    </location>
</feature>
<feature type="domain" description="LysM" evidence="5">
    <location>
        <begin position="805"/>
        <end position="851"/>
    </location>
</feature>
<feature type="compositionally biased region" description="Low complexity" evidence="3">
    <location>
        <begin position="1315"/>
        <end position="1325"/>
    </location>
</feature>
<feature type="compositionally biased region" description="Low complexity" evidence="3">
    <location>
        <begin position="1157"/>
        <end position="1176"/>
    </location>
</feature>
<feature type="compositionally biased region" description="Low complexity" evidence="3">
    <location>
        <begin position="394"/>
        <end position="405"/>
    </location>
</feature>
<gene>
    <name evidence="6" type="ORF">HYH03_015712</name>
</gene>
<feature type="region of interest" description="Disordered" evidence="3">
    <location>
        <begin position="1236"/>
        <end position="1267"/>
    </location>
</feature>
<dbReference type="InterPro" id="IPR018392">
    <property type="entry name" value="LysM"/>
</dbReference>
<feature type="compositionally biased region" description="Pro residues" evidence="3">
    <location>
        <begin position="1090"/>
        <end position="1101"/>
    </location>
</feature>
<feature type="compositionally biased region" description="Low complexity" evidence="3">
    <location>
        <begin position="703"/>
        <end position="714"/>
    </location>
</feature>
<feature type="compositionally biased region" description="Pro residues" evidence="3">
    <location>
        <begin position="787"/>
        <end position="798"/>
    </location>
</feature>
<feature type="compositionally biased region" description="Low complexity" evidence="3">
    <location>
        <begin position="165"/>
        <end position="174"/>
    </location>
</feature>
<dbReference type="PANTHER" id="PTHR34997:SF1">
    <property type="entry name" value="PEPTIDOGLYCAN-BINDING LYSIN DOMAIN"/>
    <property type="match status" value="1"/>
</dbReference>
<dbReference type="InterPro" id="IPR052210">
    <property type="entry name" value="LysM1-like"/>
</dbReference>
<evidence type="ECO:0000259" key="5">
    <source>
        <dbReference type="PROSITE" id="PS51782"/>
    </source>
</evidence>
<feature type="compositionally biased region" description="Low complexity" evidence="3">
    <location>
        <begin position="1419"/>
        <end position="1430"/>
    </location>
</feature>
<feature type="region of interest" description="Disordered" evidence="3">
    <location>
        <begin position="854"/>
        <end position="882"/>
    </location>
</feature>
<feature type="compositionally biased region" description="Low complexity" evidence="3">
    <location>
        <begin position="1080"/>
        <end position="1089"/>
    </location>
</feature>
<feature type="region of interest" description="Disordered" evidence="3">
    <location>
        <begin position="1315"/>
        <end position="1338"/>
    </location>
</feature>
<feature type="compositionally biased region" description="Pro residues" evidence="3">
    <location>
        <begin position="715"/>
        <end position="726"/>
    </location>
</feature>
<feature type="region of interest" description="Disordered" evidence="3">
    <location>
        <begin position="88"/>
        <end position="116"/>
    </location>
</feature>
<organism evidence="6 7">
    <name type="scientific">Edaphochlamys debaryana</name>
    <dbReference type="NCBI Taxonomy" id="47281"/>
    <lineage>
        <taxon>Eukaryota</taxon>
        <taxon>Viridiplantae</taxon>
        <taxon>Chlorophyta</taxon>
        <taxon>core chlorophytes</taxon>
        <taxon>Chlorophyceae</taxon>
        <taxon>CS clade</taxon>
        <taxon>Chlamydomonadales</taxon>
        <taxon>Chlamydomonadales incertae sedis</taxon>
        <taxon>Edaphochlamys</taxon>
    </lineage>
</organism>
<feature type="compositionally biased region" description="Low complexity" evidence="3">
    <location>
        <begin position="1237"/>
        <end position="1248"/>
    </location>
</feature>
<feature type="compositionally biased region" description="Pro residues" evidence="3">
    <location>
        <begin position="623"/>
        <end position="649"/>
    </location>
</feature>
<feature type="region of interest" description="Disordered" evidence="3">
    <location>
        <begin position="782"/>
        <end position="805"/>
    </location>
</feature>
<feature type="domain" description="LysM" evidence="5">
    <location>
        <begin position="733"/>
        <end position="779"/>
    </location>
</feature>
<feature type="compositionally biased region" description="Low complexity" evidence="3">
    <location>
        <begin position="854"/>
        <end position="863"/>
    </location>
</feature>
<evidence type="ECO:0000313" key="6">
    <source>
        <dbReference type="EMBL" id="KAG2485542.1"/>
    </source>
</evidence>
<dbReference type="PROSITE" id="PS51782">
    <property type="entry name" value="LYSM"/>
    <property type="match status" value="18"/>
</dbReference>
<protein>
    <recommendedName>
        <fullName evidence="5">LysM domain-containing protein</fullName>
    </recommendedName>
</protein>
<feature type="domain" description="LysM" evidence="5">
    <location>
        <begin position="882"/>
        <end position="928"/>
    </location>
</feature>
<feature type="chain" id="PRO_5032560973" description="LysM domain-containing protein" evidence="4">
    <location>
        <begin position="21"/>
        <end position="1891"/>
    </location>
</feature>
<dbReference type="PANTHER" id="PTHR34997">
    <property type="entry name" value="AM15"/>
    <property type="match status" value="1"/>
</dbReference>
<feature type="region of interest" description="Disordered" evidence="3">
    <location>
        <begin position="241"/>
        <end position="270"/>
    </location>
</feature>
<feature type="domain" description="LysM" evidence="5">
    <location>
        <begin position="959"/>
        <end position="1005"/>
    </location>
</feature>
<feature type="domain" description="LysM" evidence="5">
    <location>
        <begin position="1267"/>
        <end position="1313"/>
    </location>
</feature>
<reference evidence="6" key="1">
    <citation type="journal article" date="2020" name="bioRxiv">
        <title>Comparative genomics of Chlamydomonas.</title>
        <authorList>
            <person name="Craig R.J."/>
            <person name="Hasan A.R."/>
            <person name="Ness R.W."/>
            <person name="Keightley P.D."/>
        </authorList>
    </citation>
    <scope>NUCLEOTIDE SEQUENCE</scope>
    <source>
        <strain evidence="6">CCAP 11/70</strain>
    </source>
</reference>
<feature type="compositionally biased region" description="Pro residues" evidence="3">
    <location>
        <begin position="324"/>
        <end position="340"/>
    </location>
</feature>
<feature type="domain" description="LysM" evidence="5">
    <location>
        <begin position="1526"/>
        <end position="1572"/>
    </location>
</feature>
<feature type="domain" description="LysM" evidence="5">
    <location>
        <begin position="656"/>
        <end position="702"/>
    </location>
</feature>
<evidence type="ECO:0000256" key="1">
    <source>
        <dbReference type="ARBA" id="ARBA00022669"/>
    </source>
</evidence>
<feature type="domain" description="LysM" evidence="5">
    <location>
        <begin position="1031"/>
        <end position="1077"/>
    </location>
</feature>
<evidence type="ECO:0000256" key="4">
    <source>
        <dbReference type="SAM" id="SignalP"/>
    </source>
</evidence>
<keyword evidence="1" id="KW-0147">Chitin-binding</keyword>
<feature type="compositionally biased region" description="Pro residues" evidence="3">
    <location>
        <begin position="1249"/>
        <end position="1262"/>
    </location>
</feature>
<feature type="compositionally biased region" description="Pro residues" evidence="3">
    <location>
        <begin position="252"/>
        <end position="263"/>
    </location>
</feature>
<feature type="region of interest" description="Disordered" evidence="3">
    <location>
        <begin position="165"/>
        <end position="193"/>
    </location>
</feature>
<feature type="domain" description="LysM" evidence="5">
    <location>
        <begin position="1444"/>
        <end position="1490"/>
    </location>
</feature>
<feature type="compositionally biased region" description="Low complexity" evidence="3">
    <location>
        <begin position="241"/>
        <end position="251"/>
    </location>
</feature>
<feature type="compositionally biased region" description="Pro residues" evidence="3">
    <location>
        <begin position="1503"/>
        <end position="1519"/>
    </location>
</feature>
<dbReference type="SUPFAM" id="SSF54106">
    <property type="entry name" value="LysM domain"/>
    <property type="match status" value="18"/>
</dbReference>
<feature type="domain" description="LysM" evidence="5">
    <location>
        <begin position="1190"/>
        <end position="1236"/>
    </location>
</feature>
<feature type="compositionally biased region" description="Pro residues" evidence="3">
    <location>
        <begin position="541"/>
        <end position="557"/>
    </location>
</feature>
<sequence length="1891" mass="183409">MLAVATVLLVLIGAPAFTFGAPVADRSLHARRLLGSCSRIATVKSGDSCWALWTGAGNDWSVAAFAAANPGVNCAALQVGQRVCLSSSGGPTSSGPIPSGPTSSGPTPSPASGCSRTATVKSGDSCWALWTGAGNDWSVAAFAAANPGVNCAALQVGQRVCLSSSGGPTSSGPIPSGPTPSGPTPSPASGCSRTATVKSGDSCWALWTGAGNGWSVAAFAAANPGVNCAALQVGQRVCLSSSGGPTSSGPIPSGPTPSGPTPSPASGCSRTATVKSGDSCWALWTGAGNGWSVAAFAAANPGVNCAALQVGQRVCLSSSGGPTPSGPTPSGPTPSGPTPSPASGCSRTATVKSGDSCWALWTGAGNGWSVAAFAAANPGVNCAALQVGQRVCLSSSGGPTSSGPTPSGPTPSGPTPSGPTPSGPTPSGPTPSGPTPSPASGCSRTATVKSGDSCWALWTGAGNDWSVAAFAAANPGVNCAALQRLQPHRHCQVRRLVLALWTGAGNGWSVAAFAAANPGVNCAALQVGQRVCLSSSGGPTPSGPTPSGPTPSGPTPSPASGCSRTATVKSGDSCWALWTGAGNGWSVAAFAAANPGVNCAALQVGQRVCLSSSGGPTSSGPTPSGPTPSGPTPSGPTPSGPTPSGPTPSPASGCSRTATVKSGDSCWALWTGAGNDWSVAAFAAANPGVNCAALQVGQRVCLSSSGGPTSSGPIPSGPTPSGPTPSPASGCSRTATVKSGDSCWALWTGAGNGWSVAAFAAANPGVNCAALQVGQRVCLSSSGGPIPSGPTPSGPTPSPASGCSRTATVKSGDSCWALWTGAGNGWSVAAFAAANPGVNCAALQVGQRVCLSSSGGPTSSGPIPSGPTPSGPTPSPASGCSRTATVKSGDSCWALWTGAGNDWSVAAFAAANPGVNCAALQVGQRVCLSSSGGPTSSGPIPSGPTPSGPTPSPASGCSRTATVKSGDSCWALWTGAGNGWSVAAFAAANPGVNCAALQVGQRVCLSSSGGPIPSGPTPSGPTPSPASGCSRTATVKSGDSCWALWTGAGNGWSVAAFAAANPGVNCAALQVGQRVCLSSSGGPTSSGPIPSGPTPSGPTPSPASGCSRTATVKSGDSCWALWTGAGNDWSVAAFAAANPGVNCAALQVGQRVCLSSSGGPTSSGPIPSGPTSSGPTPSGPTPSPASGCSRTATVKSGDSCWALWTGAGNDWSVAAFAAANPGVNCAALQVGQRVCLSSSGGPTSSGPIPSGPTPSGPTPSPPSGCSRTATVKSGDSCWALWTGAGNGWSVAAFAAANPGVNCAALQVGQRVCLSSSGGPTSSGPTPSGPTPSPASGCSRTATVKSGDSCWALWTAAPTPSGPTPSPASGCSRTATVKSGDSCWALWTGAGNGWSVAAFAAANPGVNCAALQVGQRVCLSSSGGPTSSGPTPSGPTPSPASGCSRTATVKSGDSCWALWTGAGNDWSVAAFAAANPGVNCAALQVGQRVCLSSSGGPTSSGPIPSGPTPSGPTPSGPTPSPASGCSRTATVKSGDSCWALWTGAGNDWSVAAFAAANPGVNCAALQVGQRVCLSSSGGAIPSGPTPSAVGMDPACAVFGALCAACNADGCTRVLGGATPLPDSDDFEVVSLSDGSQAQVLSNTAGCDSPDQANPKACTQVRVSPRSVVVMSEGKGKLDESAFSSVFDESCSNGACFSGAQRDVSVWKSGDSQGSVHGPWCQFDYTWCGYLTAGSCTWSLEGHWVGDQAFSAEEKLQVLRRAWVGAMAGAYGSSNEFFGSDGYRTCTWWFPGNCEQSGVDVYSIPTELYISINVPVMLVGNSKWSYVPSASIHSKLNCAGHTSNTCSNAMSILSGIAGMFGSAISDATPFFGGAFGVISGLLGATNVACNGNL</sequence>